<feature type="domain" description="Cellulose-binding Sde182 nucleoside hydrolase-like" evidence="1">
    <location>
        <begin position="34"/>
        <end position="302"/>
    </location>
</feature>
<dbReference type="InterPro" id="IPR048527">
    <property type="entry name" value="Sde182_C"/>
</dbReference>
<name>A0A5C5YA63_9PLAN</name>
<dbReference type="Proteomes" id="UP000317238">
    <property type="component" value="Unassembled WGS sequence"/>
</dbReference>
<protein>
    <recommendedName>
        <fullName evidence="5">Secreted protein containing DUF1593</fullName>
    </recommendedName>
</protein>
<dbReference type="Gene3D" id="3.90.245.10">
    <property type="entry name" value="Ribonucleoside hydrolase-like"/>
    <property type="match status" value="1"/>
</dbReference>
<evidence type="ECO:0000259" key="2">
    <source>
        <dbReference type="Pfam" id="PF21027"/>
    </source>
</evidence>
<evidence type="ECO:0000313" key="3">
    <source>
        <dbReference type="EMBL" id="TWT72576.1"/>
    </source>
</evidence>
<keyword evidence="4" id="KW-1185">Reference proteome</keyword>
<evidence type="ECO:0000313" key="4">
    <source>
        <dbReference type="Proteomes" id="UP000317238"/>
    </source>
</evidence>
<accession>A0A5C5YA63</accession>
<feature type="domain" description="Cellulose-binding Sde182 C-terminal" evidence="2">
    <location>
        <begin position="392"/>
        <end position="473"/>
    </location>
</feature>
<comment type="caution">
    <text evidence="3">The sequence shown here is derived from an EMBL/GenBank/DDBJ whole genome shotgun (WGS) entry which is preliminary data.</text>
</comment>
<gene>
    <name evidence="3" type="ORF">Pan14r_48960</name>
</gene>
<evidence type="ECO:0008006" key="5">
    <source>
        <dbReference type="Google" id="ProtNLM"/>
    </source>
</evidence>
<dbReference type="AlphaFoldDB" id="A0A5C5YA63"/>
<dbReference type="Gene3D" id="2.60.40.10">
    <property type="entry name" value="Immunoglobulins"/>
    <property type="match status" value="1"/>
</dbReference>
<proteinExistence type="predicted"/>
<dbReference type="Pfam" id="PF07632">
    <property type="entry name" value="Sde182_NH-like"/>
    <property type="match status" value="1"/>
</dbReference>
<dbReference type="InterPro" id="IPR036452">
    <property type="entry name" value="Ribo_hydro-like"/>
</dbReference>
<dbReference type="SUPFAM" id="SSF53590">
    <property type="entry name" value="Nucleoside hydrolase"/>
    <property type="match status" value="1"/>
</dbReference>
<dbReference type="InterPro" id="IPR013783">
    <property type="entry name" value="Ig-like_fold"/>
</dbReference>
<dbReference type="GO" id="GO:0016799">
    <property type="term" value="F:hydrolase activity, hydrolyzing N-glycosyl compounds"/>
    <property type="evidence" value="ECO:0007669"/>
    <property type="project" value="InterPro"/>
</dbReference>
<dbReference type="InterPro" id="IPR011483">
    <property type="entry name" value="Sde182_NH-like"/>
</dbReference>
<sequence length="475" mass="53878">MFRWTHWTPLVIGLFAFAMPPHVGHSVCRAERPRVFVLTDISNEPDDEESLVRFLVYSNEFDIEGLVATTSTWLRSDPREDLIRRQIDAYAKVRDNLSAHAAGYPTADQLRLVTATGQTEYGMAGVGEGKSTPGSELLIDAALMPDERPLWVCIWGGANTLAQALRDAGRKLRYNQFHQMVRRLRVYTISDQDDAGPWLRREFADLFYIVSPSTEDGGLYHQATWTGISGDQFYKNGPFESFDMVDNPWLVENVIEDHGPLGELYPEAKYIMEGDTPSFLGLIDNGLGWHYSPSYGGWGGRYQLFQTYGETRPIWTNNRNSRDTVSTSDGVTVTSDPATIWRWRRHFQNDFAARMDRCVSRRFEDVNHNPVAVVNGDESRRVVRIAAQPEQTIELSSSGSRDPDDDQLSIRWYIYPEAGSYPGTVQLKNDKRPIATIQVPKDARGKQTIHIILEIEDDGTPPLVAYRRVIIDVVQ</sequence>
<dbReference type="Pfam" id="PF21027">
    <property type="entry name" value="Sde0182_C"/>
    <property type="match status" value="1"/>
</dbReference>
<organism evidence="3 4">
    <name type="scientific">Crateriforma conspicua</name>
    <dbReference type="NCBI Taxonomy" id="2527996"/>
    <lineage>
        <taxon>Bacteria</taxon>
        <taxon>Pseudomonadati</taxon>
        <taxon>Planctomycetota</taxon>
        <taxon>Planctomycetia</taxon>
        <taxon>Planctomycetales</taxon>
        <taxon>Planctomycetaceae</taxon>
        <taxon>Crateriforma</taxon>
    </lineage>
</organism>
<evidence type="ECO:0000259" key="1">
    <source>
        <dbReference type="Pfam" id="PF07632"/>
    </source>
</evidence>
<dbReference type="EMBL" id="SJPL01000001">
    <property type="protein sequence ID" value="TWT72576.1"/>
    <property type="molecule type" value="Genomic_DNA"/>
</dbReference>
<reference evidence="3 4" key="1">
    <citation type="submission" date="2019-02" db="EMBL/GenBank/DDBJ databases">
        <title>Deep-cultivation of Planctomycetes and their phenomic and genomic characterization uncovers novel biology.</title>
        <authorList>
            <person name="Wiegand S."/>
            <person name="Jogler M."/>
            <person name="Boedeker C."/>
            <person name="Pinto D."/>
            <person name="Vollmers J."/>
            <person name="Rivas-Marin E."/>
            <person name="Kohn T."/>
            <person name="Peeters S.H."/>
            <person name="Heuer A."/>
            <person name="Rast P."/>
            <person name="Oberbeckmann S."/>
            <person name="Bunk B."/>
            <person name="Jeske O."/>
            <person name="Meyerdierks A."/>
            <person name="Storesund J.E."/>
            <person name="Kallscheuer N."/>
            <person name="Luecker S."/>
            <person name="Lage O.M."/>
            <person name="Pohl T."/>
            <person name="Merkel B.J."/>
            <person name="Hornburger P."/>
            <person name="Mueller R.-W."/>
            <person name="Bruemmer F."/>
            <person name="Labrenz M."/>
            <person name="Spormann A.M."/>
            <person name="Op Den Camp H."/>
            <person name="Overmann J."/>
            <person name="Amann R."/>
            <person name="Jetten M.S.M."/>
            <person name="Mascher T."/>
            <person name="Medema M.H."/>
            <person name="Devos D.P."/>
            <person name="Kaster A.-K."/>
            <person name="Ovreas L."/>
            <person name="Rohde M."/>
            <person name="Galperin M.Y."/>
            <person name="Jogler C."/>
        </authorList>
    </citation>
    <scope>NUCLEOTIDE SEQUENCE [LARGE SCALE GENOMIC DNA]</scope>
    <source>
        <strain evidence="3 4">Pan14r</strain>
    </source>
</reference>